<protein>
    <submittedName>
        <fullName evidence="4">Lamin tail domain-containing protein</fullName>
    </submittedName>
</protein>
<dbReference type="InterPro" id="IPR036415">
    <property type="entry name" value="Lamin_tail_dom_sf"/>
</dbReference>
<dbReference type="InterPro" id="IPR001322">
    <property type="entry name" value="Lamin_tail_dom"/>
</dbReference>
<dbReference type="Gene3D" id="2.60.40.1220">
    <property type="match status" value="3"/>
</dbReference>
<gene>
    <name evidence="4" type="ORF">JR347_04160</name>
</gene>
<evidence type="ECO:0000259" key="3">
    <source>
        <dbReference type="PROSITE" id="PS51841"/>
    </source>
</evidence>
<dbReference type="InterPro" id="IPR014755">
    <property type="entry name" value="Cu-Rt/internalin_Ig-like"/>
</dbReference>
<feature type="signal peptide" evidence="2">
    <location>
        <begin position="1"/>
        <end position="19"/>
    </location>
</feature>
<organism evidence="4 5">
    <name type="scientific">Fulvivirga lutea</name>
    <dbReference type="NCBI Taxonomy" id="2810512"/>
    <lineage>
        <taxon>Bacteria</taxon>
        <taxon>Pseudomonadati</taxon>
        <taxon>Bacteroidota</taxon>
        <taxon>Cytophagia</taxon>
        <taxon>Cytophagales</taxon>
        <taxon>Fulvivirgaceae</taxon>
        <taxon>Fulvivirga</taxon>
    </lineage>
</organism>
<feature type="chain" id="PRO_5036847098" evidence="2">
    <location>
        <begin position="20"/>
        <end position="1136"/>
    </location>
</feature>
<proteinExistence type="predicted"/>
<keyword evidence="1 2" id="KW-0732">Signal</keyword>
<reference evidence="4" key="1">
    <citation type="submission" date="2021-02" db="EMBL/GenBank/DDBJ databases">
        <title>Fulvivirga sp. S481 isolated from sea water.</title>
        <authorList>
            <person name="Bae S.S."/>
            <person name="Baek K."/>
        </authorList>
    </citation>
    <scope>NUCLEOTIDE SEQUENCE</scope>
    <source>
        <strain evidence="4">S481</strain>
    </source>
</reference>
<name>A0A974WH61_9BACT</name>
<dbReference type="SUPFAM" id="SSF74853">
    <property type="entry name" value="Lamin A/C globular tail domain"/>
    <property type="match status" value="3"/>
</dbReference>
<dbReference type="PROSITE" id="PS51841">
    <property type="entry name" value="LTD"/>
    <property type="match status" value="2"/>
</dbReference>
<dbReference type="Proteomes" id="UP000662783">
    <property type="component" value="Chromosome"/>
</dbReference>
<feature type="domain" description="LTD" evidence="3">
    <location>
        <begin position="576"/>
        <end position="698"/>
    </location>
</feature>
<dbReference type="EMBL" id="CP070608">
    <property type="protein sequence ID" value="QSE98281.1"/>
    <property type="molecule type" value="Genomic_DNA"/>
</dbReference>
<dbReference type="Pfam" id="PF00932">
    <property type="entry name" value="LTD"/>
    <property type="match status" value="2"/>
</dbReference>
<dbReference type="Gene3D" id="2.60.40.4070">
    <property type="match status" value="1"/>
</dbReference>
<accession>A0A974WH61</accession>
<evidence type="ECO:0000313" key="4">
    <source>
        <dbReference type="EMBL" id="QSE98281.1"/>
    </source>
</evidence>
<sequence length="1136" mass="124005">MKRHLLAFLIYFISLNGFSQFTDDFSDGDFTANPVWVSSNASGNGVDFQVNSGELQSAGPAATATLSITTQNVPSLSGNEVVWEFKARYGFGPSSDNNIEIFLVSNDSDLSLSPQGYFIRLGKTGSDDGIDFFKTSSATALITDPNPSVATSINVRIRVTRDDLGNWLIEADPSGGTTFTTIGSVNDTEFVSGDFFGFRVEHSSTRNDEFFFDDVSVTATNTDITPPSITTIEVMEPNQLIVTYNESVETITSETTSNYSLDNGYGNPSTALKTSNNQVTLTFSTDFIEANYNLTINNVEDLNGNAINTEIVDFIYVIPDIAELRDVIINEIFADPDPVVGLPAAEFVEIYNRSDKTFDLANWTFSDATSSAILPTYNLLPDGYVILTSNANADLFTSYGDVISMSNLSTLNNPGDQLTLKNENDELIDFVDYSSSWYQNEDKSSGGYTLELINPNNVCGGIENWAASNNAEGGTPGSENSIIDLNSGSELPFIVQALPISSTELSVIFSEPLDSTSLVIPNFNLPGFSINQLTLLDPNQVSLQINPALQNSTTYTLTINGALDCTGNGLSPNSINFQYIENPDLSFKDVIITEIMANPNAETSLPNAEYLEIYNRTNNTLILNNWSISDASSTSIFPYFVLDPNNYAILTSAQNAPLFDSDIDIISLTSLPSLNNSGDVLTLKNEVGVLLDSVNYTSSWYRSSIKDDGGFSLEIIDLNDPCSDNLNWIATEDETGGTPGKQNSVFSEISDNQGPEIVSAIGLAPDTILVTFNELLDANSIETALITLSNNLEVERRMSEDLVNMYVILSESTPLQSGVSYWIEFNNLTDCPGNLISDGSNTAQFSLIEEAELTDLHINEILFNPRTGGVDFVELYNSSNKFINLDGWKLTNGEIIENEIELGTIRELGSQTNFIGPASYVAVTADILLLANQYPKSDPANYIEISSLPSYPNEEGLVVLMNKDSVIAEFFNYYEDLHNPLFNETDGVSLERVTITNPVNEQENWFSASSAEDFATPGYINSSSRSEIPASQGELTISPKVIVPDGDGIDDFTTISYSFDQGGYAITITILDVNGREIKSIAQNDFVNTDGFYIWDGSNNAGERVRVGYYIIYAEAFGSTGQVQEFKEKVVIGAKF</sequence>
<evidence type="ECO:0000256" key="1">
    <source>
        <dbReference type="ARBA" id="ARBA00022729"/>
    </source>
</evidence>
<feature type="domain" description="LTD" evidence="3">
    <location>
        <begin position="319"/>
        <end position="435"/>
    </location>
</feature>
<dbReference type="RefSeq" id="WP_205722796.1">
    <property type="nucleotide sequence ID" value="NZ_CP070608.1"/>
</dbReference>
<dbReference type="KEGG" id="fuv:JR347_04160"/>
<evidence type="ECO:0000256" key="2">
    <source>
        <dbReference type="SAM" id="SignalP"/>
    </source>
</evidence>
<keyword evidence="5" id="KW-1185">Reference proteome</keyword>
<dbReference type="AlphaFoldDB" id="A0A974WH61"/>
<evidence type="ECO:0000313" key="5">
    <source>
        <dbReference type="Proteomes" id="UP000662783"/>
    </source>
</evidence>
<dbReference type="Gene3D" id="2.60.40.1260">
    <property type="entry name" value="Lamin Tail domain"/>
    <property type="match status" value="1"/>
</dbReference>